<gene>
    <name evidence="2" type="ORF">HMPREF9195_00744</name>
</gene>
<sequence length="122" mass="14035">MANQNLSAAKTAKNDEFYTQYPDIQKEINAYIEYNPNVFKGKTILLPCDDPEWSNFTKFFAQNFAAFGLKKLISTSYAVESKTYKHYQLSLFETESPLFDTNKTQQRGKSLPLPPMKTKMGK</sequence>
<accession>A0AA87NRK2</accession>
<reference evidence="2 3" key="1">
    <citation type="submission" date="2013-04" db="EMBL/GenBank/DDBJ databases">
        <title>The Genome Sequence of Treponema medium ATCC 700293.</title>
        <authorList>
            <consortium name="The Broad Institute Genomics Platform"/>
            <person name="Earl A."/>
            <person name="Ward D."/>
            <person name="Feldgarden M."/>
            <person name="Gevers D."/>
            <person name="Leonetti C."/>
            <person name="Blanton J.M."/>
            <person name="Dewhirst F.E."/>
            <person name="Izard J."/>
            <person name="Walker B."/>
            <person name="Young S."/>
            <person name="Zeng Q."/>
            <person name="Gargeya S."/>
            <person name="Fitzgerald M."/>
            <person name="Haas B."/>
            <person name="Abouelleil A."/>
            <person name="Allen A.W."/>
            <person name="Alvarado L."/>
            <person name="Arachchi H.M."/>
            <person name="Berlin A.M."/>
            <person name="Chapman S.B."/>
            <person name="Gainer-Dewar J."/>
            <person name="Goldberg J."/>
            <person name="Griggs A."/>
            <person name="Gujja S."/>
            <person name="Hansen M."/>
            <person name="Howarth C."/>
            <person name="Imamovic A."/>
            <person name="Ireland A."/>
            <person name="Larimer J."/>
            <person name="McCowan C."/>
            <person name="Murphy C."/>
            <person name="Pearson M."/>
            <person name="Poon T.W."/>
            <person name="Priest M."/>
            <person name="Roberts A."/>
            <person name="Saif S."/>
            <person name="Shea T."/>
            <person name="Sisk P."/>
            <person name="Sykes S."/>
            <person name="Wortman J."/>
            <person name="Nusbaum C."/>
            <person name="Birren B."/>
        </authorList>
    </citation>
    <scope>NUCLEOTIDE SEQUENCE [LARGE SCALE GENOMIC DNA]</scope>
    <source>
        <strain evidence="2 3">ATCC 700293</strain>
    </source>
</reference>
<dbReference type="Proteomes" id="UP000014634">
    <property type="component" value="Unassembled WGS sequence"/>
</dbReference>
<feature type="region of interest" description="Disordered" evidence="1">
    <location>
        <begin position="102"/>
        <end position="122"/>
    </location>
</feature>
<organism evidence="2 3">
    <name type="scientific">Treponema medium ATCC 700293</name>
    <dbReference type="NCBI Taxonomy" id="1125700"/>
    <lineage>
        <taxon>Bacteria</taxon>
        <taxon>Pseudomonadati</taxon>
        <taxon>Spirochaetota</taxon>
        <taxon>Spirochaetia</taxon>
        <taxon>Spirochaetales</taxon>
        <taxon>Treponemataceae</taxon>
        <taxon>Treponema</taxon>
    </lineage>
</organism>
<evidence type="ECO:0000313" key="2">
    <source>
        <dbReference type="EMBL" id="EPF29458.1"/>
    </source>
</evidence>
<protein>
    <recommendedName>
        <fullName evidence="4">DNA methyltransferase</fullName>
    </recommendedName>
</protein>
<evidence type="ECO:0000256" key="1">
    <source>
        <dbReference type="SAM" id="MobiDB-lite"/>
    </source>
</evidence>
<evidence type="ECO:0000313" key="3">
    <source>
        <dbReference type="Proteomes" id="UP000014634"/>
    </source>
</evidence>
<proteinExistence type="predicted"/>
<comment type="caution">
    <text evidence="2">The sequence shown here is derived from an EMBL/GenBank/DDBJ whole genome shotgun (WGS) entry which is preliminary data.</text>
</comment>
<evidence type="ECO:0008006" key="4">
    <source>
        <dbReference type="Google" id="ProtNLM"/>
    </source>
</evidence>
<dbReference type="AlphaFoldDB" id="A0AA87NRK2"/>
<name>A0AA87NRK2_TREMD</name>
<dbReference type="RefSeq" id="WP_016522714.1">
    <property type="nucleotide sequence ID" value="NZ_KE332517.1"/>
</dbReference>
<dbReference type="InterPro" id="IPR025247">
    <property type="entry name" value="EcoRI-like_methylase"/>
</dbReference>
<dbReference type="Pfam" id="PF13651">
    <property type="entry name" value="EcoRI_methylase"/>
    <property type="match status" value="1"/>
</dbReference>
<dbReference type="EMBL" id="ATFE01000004">
    <property type="protein sequence ID" value="EPF29458.1"/>
    <property type="molecule type" value="Genomic_DNA"/>
</dbReference>